<dbReference type="Proteomes" id="UP000663792">
    <property type="component" value="Unassembled WGS sequence"/>
</dbReference>
<gene>
    <name evidence="1" type="ORF">JL106_08305</name>
</gene>
<dbReference type="RefSeq" id="WP_205260235.1">
    <property type="nucleotide sequence ID" value="NZ_JAERWK010000010.1"/>
</dbReference>
<organism evidence="1 2">
    <name type="scientific">Nakamurella leprariae</name>
    <dbReference type="NCBI Taxonomy" id="2803911"/>
    <lineage>
        <taxon>Bacteria</taxon>
        <taxon>Bacillati</taxon>
        <taxon>Actinomycetota</taxon>
        <taxon>Actinomycetes</taxon>
        <taxon>Nakamurellales</taxon>
        <taxon>Nakamurellaceae</taxon>
        <taxon>Nakamurella</taxon>
    </lineage>
</organism>
<accession>A0A938YFN4</accession>
<protein>
    <submittedName>
        <fullName evidence="1">Uncharacterized protein</fullName>
    </submittedName>
</protein>
<keyword evidence="2" id="KW-1185">Reference proteome</keyword>
<proteinExistence type="predicted"/>
<evidence type="ECO:0000313" key="1">
    <source>
        <dbReference type="EMBL" id="MBM9467279.1"/>
    </source>
</evidence>
<reference evidence="1" key="1">
    <citation type="submission" date="2021-01" db="EMBL/GenBank/DDBJ databases">
        <title>YIM 132084 draft genome.</title>
        <authorList>
            <person name="An D."/>
        </authorList>
    </citation>
    <scope>NUCLEOTIDE SEQUENCE</scope>
    <source>
        <strain evidence="1">YIM 132084</strain>
    </source>
</reference>
<sequence length="223" mass="22639">MPGFGIVIPRTGGSGPVLPYAIGKAGYLHRWDPNLWTENGDVPDVLEDLGSAGVDMAPNATAGLTAASATGIGRHLASTSTSRFLTPAAVPNTPGVSLVTVAKTDRLGADFFRARGLAIRRATNGQWQVAGSGGNVLGASVAGWCCVIATRAADGTTSLYVNGVETTGTITTPQVEAVAFLGSSSSGPNEIDAGVGVVYGDVLTDAEAAAIRESLKQRYPALP</sequence>
<dbReference type="EMBL" id="JAERWK010000010">
    <property type="protein sequence ID" value="MBM9467279.1"/>
    <property type="molecule type" value="Genomic_DNA"/>
</dbReference>
<evidence type="ECO:0000313" key="2">
    <source>
        <dbReference type="Proteomes" id="UP000663792"/>
    </source>
</evidence>
<dbReference type="AlphaFoldDB" id="A0A938YFN4"/>
<comment type="caution">
    <text evidence="1">The sequence shown here is derived from an EMBL/GenBank/DDBJ whole genome shotgun (WGS) entry which is preliminary data.</text>
</comment>
<name>A0A938YFN4_9ACTN</name>